<dbReference type="PROSITE" id="PS00723">
    <property type="entry name" value="POLYPRENYL_SYNTHASE_1"/>
    <property type="match status" value="1"/>
</dbReference>
<organism evidence="4 5">
    <name type="scientific">Brachionus plicatilis</name>
    <name type="common">Marine rotifer</name>
    <name type="synonym">Brachionus muelleri</name>
    <dbReference type="NCBI Taxonomy" id="10195"/>
    <lineage>
        <taxon>Eukaryota</taxon>
        <taxon>Metazoa</taxon>
        <taxon>Spiralia</taxon>
        <taxon>Gnathifera</taxon>
        <taxon>Rotifera</taxon>
        <taxon>Eurotatoria</taxon>
        <taxon>Monogononta</taxon>
        <taxon>Pseudotrocha</taxon>
        <taxon>Ploima</taxon>
        <taxon>Brachionidae</taxon>
        <taxon>Brachionus</taxon>
    </lineage>
</organism>
<feature type="non-terminal residue" evidence="4">
    <location>
        <position position="1"/>
    </location>
</feature>
<reference evidence="4 5" key="1">
    <citation type="journal article" date="2018" name="Sci. Rep.">
        <title>Genomic signatures of local adaptation to the degree of environmental predictability in rotifers.</title>
        <authorList>
            <person name="Franch-Gras L."/>
            <person name="Hahn C."/>
            <person name="Garcia-Roger E.M."/>
            <person name="Carmona M.J."/>
            <person name="Serra M."/>
            <person name="Gomez A."/>
        </authorList>
    </citation>
    <scope>NUCLEOTIDE SEQUENCE [LARGE SCALE GENOMIC DNA]</scope>
    <source>
        <strain evidence="4">HYR1</strain>
    </source>
</reference>
<protein>
    <submittedName>
        <fullName evidence="4">Geranylgeranyl pyrophosphate synthase</fullName>
    </submittedName>
</protein>
<proteinExistence type="inferred from homology"/>
<evidence type="ECO:0000256" key="2">
    <source>
        <dbReference type="ARBA" id="ARBA00022842"/>
    </source>
</evidence>
<dbReference type="InterPro" id="IPR008949">
    <property type="entry name" value="Isoprenoid_synthase_dom_sf"/>
</dbReference>
<keyword evidence="1" id="KW-0479">Metal-binding</keyword>
<evidence type="ECO:0000313" key="4">
    <source>
        <dbReference type="EMBL" id="RNA07222.1"/>
    </source>
</evidence>
<dbReference type="InterPro" id="IPR000092">
    <property type="entry name" value="Polyprenyl_synt"/>
</dbReference>
<evidence type="ECO:0000256" key="1">
    <source>
        <dbReference type="ARBA" id="ARBA00022723"/>
    </source>
</evidence>
<comment type="caution">
    <text evidence="4">The sequence shown here is derived from an EMBL/GenBank/DDBJ whole genome shotgun (WGS) entry which is preliminary data.</text>
</comment>
<dbReference type="Gene3D" id="1.10.600.10">
    <property type="entry name" value="Farnesyl Diphosphate Synthase"/>
    <property type="match status" value="1"/>
</dbReference>
<dbReference type="Proteomes" id="UP000276133">
    <property type="component" value="Unassembled WGS sequence"/>
</dbReference>
<keyword evidence="2" id="KW-0460">Magnesium</keyword>
<keyword evidence="5" id="KW-1185">Reference proteome</keyword>
<dbReference type="GO" id="GO:0004659">
    <property type="term" value="F:prenyltransferase activity"/>
    <property type="evidence" value="ECO:0007669"/>
    <property type="project" value="InterPro"/>
</dbReference>
<accession>A0A3M7Q7R3</accession>
<dbReference type="PROSITE" id="PS00444">
    <property type="entry name" value="POLYPRENYL_SYNTHASE_2"/>
    <property type="match status" value="1"/>
</dbReference>
<dbReference type="EMBL" id="REGN01007119">
    <property type="protein sequence ID" value="RNA07222.1"/>
    <property type="molecule type" value="Genomic_DNA"/>
</dbReference>
<dbReference type="Pfam" id="PF00348">
    <property type="entry name" value="polyprenyl_synt"/>
    <property type="match status" value="1"/>
</dbReference>
<dbReference type="InterPro" id="IPR033749">
    <property type="entry name" value="Polyprenyl_synt_CS"/>
</dbReference>
<gene>
    <name evidence="4" type="ORF">BpHYR1_007918</name>
</gene>
<dbReference type="PANTHER" id="PTHR12001">
    <property type="entry name" value="GERANYLGERANYL PYROPHOSPHATE SYNTHASE"/>
    <property type="match status" value="1"/>
</dbReference>
<dbReference type="OrthoDB" id="6921389at2759"/>
<dbReference type="SFLD" id="SFLDS00005">
    <property type="entry name" value="Isoprenoid_Synthase_Type_I"/>
    <property type="match status" value="1"/>
</dbReference>
<dbReference type="PANTHER" id="PTHR12001:SF44">
    <property type="entry name" value="GERANYLGERANYL PYROPHOSPHATE SYNTHASE"/>
    <property type="match status" value="1"/>
</dbReference>
<dbReference type="GO" id="GO:0008299">
    <property type="term" value="P:isoprenoid biosynthetic process"/>
    <property type="evidence" value="ECO:0007669"/>
    <property type="project" value="InterPro"/>
</dbReference>
<sequence>SKMEAFSYDNKLLEPLTYLRSIPGKKIRTKLIQSFNHWLSIPEDKLSTICEIIELLHNSSLLIDDIEDHSDLRRGLPAAHKVFGVPLTINCANLAYFQALRKCIDLGEPKIVPIFTDQLIELHRGQGMDIWFRDNYQCPSEEQYFDLIKKKTGGLFKLAVLLMKCYSSDCRDFNTLMEPIGMFFQIRDDLANLTSKEYSDSKSFCEDLTEGKFSYPIVKYFQKEDNTERMMEILKKRTCDVEVKKEAICMLEEKECFKMTNLKLIELKKVIFDEIRNFGGNQNLEMLFNHLSKIVDK</sequence>
<evidence type="ECO:0000313" key="5">
    <source>
        <dbReference type="Proteomes" id="UP000276133"/>
    </source>
</evidence>
<dbReference type="CDD" id="cd00685">
    <property type="entry name" value="Trans_IPPS_HT"/>
    <property type="match status" value="1"/>
</dbReference>
<comment type="similarity">
    <text evidence="3">Belongs to the FPP/GGPP synthase family.</text>
</comment>
<evidence type="ECO:0000256" key="3">
    <source>
        <dbReference type="RuleBase" id="RU004466"/>
    </source>
</evidence>
<dbReference type="AlphaFoldDB" id="A0A3M7Q7R3"/>
<keyword evidence="3" id="KW-0808">Transferase</keyword>
<name>A0A3M7Q7R3_BRAPC</name>
<dbReference type="GO" id="GO:0046872">
    <property type="term" value="F:metal ion binding"/>
    <property type="evidence" value="ECO:0007669"/>
    <property type="project" value="UniProtKB-KW"/>
</dbReference>
<dbReference type="STRING" id="10195.A0A3M7Q7R3"/>
<dbReference type="SUPFAM" id="SSF48576">
    <property type="entry name" value="Terpenoid synthases"/>
    <property type="match status" value="1"/>
</dbReference>